<dbReference type="SUPFAM" id="SSF53067">
    <property type="entry name" value="Actin-like ATPase domain"/>
    <property type="match status" value="1"/>
</dbReference>
<organism evidence="2 3">
    <name type="scientific">Paenibacillus physcomitrellae</name>
    <dbReference type="NCBI Taxonomy" id="1619311"/>
    <lineage>
        <taxon>Bacteria</taxon>
        <taxon>Bacillati</taxon>
        <taxon>Bacillota</taxon>
        <taxon>Bacilli</taxon>
        <taxon>Bacillales</taxon>
        <taxon>Paenibacillaceae</taxon>
        <taxon>Paenibacillus</taxon>
    </lineage>
</organism>
<dbReference type="Gene3D" id="3.30.420.40">
    <property type="match status" value="2"/>
</dbReference>
<dbReference type="InterPro" id="IPR043129">
    <property type="entry name" value="ATPase_NBD"/>
</dbReference>
<dbReference type="InterPro" id="IPR000600">
    <property type="entry name" value="ROK"/>
</dbReference>
<evidence type="ECO:0000313" key="3">
    <source>
        <dbReference type="Proteomes" id="UP000609323"/>
    </source>
</evidence>
<accession>A0ABQ1G060</accession>
<evidence type="ECO:0000313" key="2">
    <source>
        <dbReference type="EMBL" id="GGA34824.1"/>
    </source>
</evidence>
<proteinExistence type="inferred from homology"/>
<dbReference type="CDD" id="cd24152">
    <property type="entry name" value="ASKHA_NBD_ROK-like"/>
    <property type="match status" value="1"/>
</dbReference>
<keyword evidence="3" id="KW-1185">Reference proteome</keyword>
<protein>
    <submittedName>
        <fullName evidence="2">Transcriptional regulator</fullName>
    </submittedName>
</protein>
<dbReference type="PANTHER" id="PTHR18964:SF170">
    <property type="entry name" value="SUGAR KINASE"/>
    <property type="match status" value="1"/>
</dbReference>
<dbReference type="PANTHER" id="PTHR18964">
    <property type="entry name" value="ROK (REPRESSOR, ORF, KINASE) FAMILY"/>
    <property type="match status" value="1"/>
</dbReference>
<name>A0ABQ1G060_9BACL</name>
<comment type="similarity">
    <text evidence="1">Belongs to the ROK (NagC/XylR) family.</text>
</comment>
<evidence type="ECO:0000256" key="1">
    <source>
        <dbReference type="ARBA" id="ARBA00006479"/>
    </source>
</evidence>
<sequence length="307" mass="32901">MNKLVFDIGATNTKFALMTTEGEVLAKEKVPTVYDSAGAFFANLEQIVAKYRGSGDAIAISTNGRMDAGGDIYRAYIPQILQGVNLKQEMEARSGLPVTVLNDGFSAALGEWWKGSGQGANNLLVLVLGSGLGGGLILNGKLYEGSKRNAAMVFGMLGAYGGGKAELTSATTSFALLLYQLSAMKQIPIQEMTGQRFFEFAAEGDPAVLGMLELYCEGIAALIFNSALLLDLEMTVITGGLCEQELVMATIRRKLDEITGRVLEGEPGRFFEMTGGDRDDYRIPVNKGALSLDANVYGALYHHLHTT</sequence>
<comment type="caution">
    <text evidence="2">The sequence shown here is derived from an EMBL/GenBank/DDBJ whole genome shotgun (WGS) entry which is preliminary data.</text>
</comment>
<dbReference type="Pfam" id="PF00480">
    <property type="entry name" value="ROK"/>
    <property type="match status" value="2"/>
</dbReference>
<reference evidence="3" key="1">
    <citation type="journal article" date="2019" name="Int. J. Syst. Evol. Microbiol.">
        <title>The Global Catalogue of Microorganisms (GCM) 10K type strain sequencing project: providing services to taxonomists for standard genome sequencing and annotation.</title>
        <authorList>
            <consortium name="The Broad Institute Genomics Platform"/>
            <consortium name="The Broad Institute Genome Sequencing Center for Infectious Disease"/>
            <person name="Wu L."/>
            <person name="Ma J."/>
        </authorList>
    </citation>
    <scope>NUCLEOTIDE SEQUENCE [LARGE SCALE GENOMIC DNA]</scope>
    <source>
        <strain evidence="3">CGMCC 1.15044</strain>
    </source>
</reference>
<dbReference type="EMBL" id="BMHF01000006">
    <property type="protein sequence ID" value="GGA34824.1"/>
    <property type="molecule type" value="Genomic_DNA"/>
</dbReference>
<dbReference type="Proteomes" id="UP000609323">
    <property type="component" value="Unassembled WGS sequence"/>
</dbReference>
<gene>
    <name evidence="2" type="ORF">GCM10010917_20070</name>
</gene>
<dbReference type="RefSeq" id="WP_094094104.1">
    <property type="nucleotide sequence ID" value="NZ_BMHF01000006.1"/>
</dbReference>